<sequence>MGRVTHPRQPAPALGDAERAPRELMTLPGMSRDVRDWKLVWIRIAGAWRSGILTVWRRPPGSAVWVAHVRWGEDDQREQRWGWFLYDPATIRPIPQPSAAAAVSAGATTVFEGTP</sequence>
<name>A0ABN3F2C1_9ACTN</name>
<comment type="caution">
    <text evidence="2">The sequence shown here is derived from an EMBL/GenBank/DDBJ whole genome shotgun (WGS) entry which is preliminary data.</text>
</comment>
<reference evidence="2 3" key="1">
    <citation type="journal article" date="2019" name="Int. J. Syst. Evol. Microbiol.">
        <title>The Global Catalogue of Microorganisms (GCM) 10K type strain sequencing project: providing services to taxonomists for standard genome sequencing and annotation.</title>
        <authorList>
            <consortium name="The Broad Institute Genomics Platform"/>
            <consortium name="The Broad Institute Genome Sequencing Center for Infectious Disease"/>
            <person name="Wu L."/>
            <person name="Ma J."/>
        </authorList>
    </citation>
    <scope>NUCLEOTIDE SEQUENCE [LARGE SCALE GENOMIC DNA]</scope>
    <source>
        <strain evidence="2 3">JCM 7356</strain>
    </source>
</reference>
<dbReference type="Proteomes" id="UP001500305">
    <property type="component" value="Unassembled WGS sequence"/>
</dbReference>
<keyword evidence="3" id="KW-1185">Reference proteome</keyword>
<protein>
    <submittedName>
        <fullName evidence="2">Uncharacterized protein</fullName>
    </submittedName>
</protein>
<organism evidence="2 3">
    <name type="scientific">Kitasatospora cystarginea</name>
    <dbReference type="NCBI Taxonomy" id="58350"/>
    <lineage>
        <taxon>Bacteria</taxon>
        <taxon>Bacillati</taxon>
        <taxon>Actinomycetota</taxon>
        <taxon>Actinomycetes</taxon>
        <taxon>Kitasatosporales</taxon>
        <taxon>Streptomycetaceae</taxon>
        <taxon>Kitasatospora</taxon>
    </lineage>
</organism>
<evidence type="ECO:0000313" key="2">
    <source>
        <dbReference type="EMBL" id="GAA2281145.1"/>
    </source>
</evidence>
<accession>A0ABN3F2C1</accession>
<dbReference type="EMBL" id="BAAATR010000084">
    <property type="protein sequence ID" value="GAA2281145.1"/>
    <property type="molecule type" value="Genomic_DNA"/>
</dbReference>
<gene>
    <name evidence="2" type="ORF">GCM10010430_79060</name>
</gene>
<evidence type="ECO:0000256" key="1">
    <source>
        <dbReference type="SAM" id="MobiDB-lite"/>
    </source>
</evidence>
<dbReference type="RefSeq" id="WP_344641398.1">
    <property type="nucleotide sequence ID" value="NZ_BAAATR010000084.1"/>
</dbReference>
<proteinExistence type="predicted"/>
<feature type="region of interest" description="Disordered" evidence="1">
    <location>
        <begin position="1"/>
        <end position="22"/>
    </location>
</feature>
<evidence type="ECO:0000313" key="3">
    <source>
        <dbReference type="Proteomes" id="UP001500305"/>
    </source>
</evidence>